<evidence type="ECO:0000313" key="1">
    <source>
        <dbReference type="EMBL" id="ELY28669.1"/>
    </source>
</evidence>
<name>A0A384KTQ9_HALVD</name>
<gene>
    <name evidence="1" type="ORF">C498_11041</name>
</gene>
<sequence length="346" mass="39217">MATDPRRQGTTQTPATDFDPTVLVTHKPSALPEIYEYIVTHEETRPKAIRRDLDVSKSVTYSTLDKLQTVGLIEKTGYGIYEPADIALEPHLVSALGELRSAKQYSICEFATEVNAFDAADLSEQLGGSRSNVRAAAERLREKEFLERWWEPFSKSPKRYRVTDTGKRALESLDVERYLGWDGSEAVAFRDGIDGTEFYTPYEIEDVHYLVNSKHEWVRPQEIASALAKNQKKTLERLSKLEERGLIMGDAIREKMMFKATQKTQSLFQALQLLTISRTHGFDFYSLAKHAHDDRLGPWTLDELYSLFAERGSSPSIQRLTTAIEDLKCAGLIDGNSRTGYSFTSE</sequence>
<evidence type="ECO:0000313" key="2">
    <source>
        <dbReference type="Proteomes" id="UP000011532"/>
    </source>
</evidence>
<dbReference type="Proteomes" id="UP000011532">
    <property type="component" value="Unassembled WGS sequence"/>
</dbReference>
<protein>
    <submittedName>
        <fullName evidence="1">Uncharacterized protein</fullName>
    </submittedName>
</protein>
<accession>A0A384KTQ9</accession>
<dbReference type="RefSeq" id="WP_004043397.1">
    <property type="nucleotide sequence ID" value="NC_013966.1"/>
</dbReference>
<dbReference type="EMBL" id="AOHU01000087">
    <property type="protein sequence ID" value="ELY28669.1"/>
    <property type="molecule type" value="Genomic_DNA"/>
</dbReference>
<reference evidence="1 2" key="2">
    <citation type="journal article" date="2014" name="PLoS Genet.">
        <title>Phylogenetically driven sequencing of extremely halophilic archaea reveals strategies for static and dynamic osmo-response.</title>
        <authorList>
            <person name="Becker E.A."/>
            <person name="Seitzer P.M."/>
            <person name="Tritt A."/>
            <person name="Larsen D."/>
            <person name="Krusor M."/>
            <person name="Yao A.I."/>
            <person name="Wu D."/>
            <person name="Madern D."/>
            <person name="Eisen J.A."/>
            <person name="Darling A.E."/>
            <person name="Facciotti M.T."/>
        </authorList>
    </citation>
    <scope>NUCLEOTIDE SEQUENCE [LARGE SCALE GENOMIC DNA]</scope>
    <source>
        <strain evidence="2">ATCC 29605 / DSM 3757 / JCM 8879 / NBRC 14742 / NCIMB 2012 / VKM B-1768 / DS2</strain>
    </source>
</reference>
<reference evidence="2" key="1">
    <citation type="submission" date="2012-11" db="EMBL/GenBank/DDBJ databases">
        <authorList>
            <person name="Becker E.A."/>
            <person name="Seitzer P."/>
            <person name="Tritt A."/>
            <person name="Larsen D."/>
            <person name="Yao A."/>
            <person name="Wu D."/>
            <person name="Darling A."/>
            <person name="Eisen J.A."/>
            <person name="Facciotti M.T."/>
        </authorList>
    </citation>
    <scope>NUCLEOTIDE SEQUENCE [LARGE SCALE GENOMIC DNA]</scope>
    <source>
        <strain evidence="2">ATCC 29605 / DSM 3757 / JCM 8879 / NBRC 14742 / NCIMB 2012 / VKM B-1768 / DS2</strain>
    </source>
</reference>
<dbReference type="InterPro" id="IPR036390">
    <property type="entry name" value="WH_DNA-bd_sf"/>
</dbReference>
<dbReference type="GeneID" id="8923722"/>
<proteinExistence type="predicted"/>
<dbReference type="AlphaFoldDB" id="A0A384KTQ9"/>
<organism evidence="1 2">
    <name type="scientific">Haloferax volcanii (strain ATCC 29605 / DSM 3757 / JCM 8879 / NBRC 14742 / NCIMB 2012 / VKM B-1768 / DS2)</name>
    <name type="common">Halobacterium volcanii</name>
    <dbReference type="NCBI Taxonomy" id="309800"/>
    <lineage>
        <taxon>Archaea</taxon>
        <taxon>Methanobacteriati</taxon>
        <taxon>Methanobacteriota</taxon>
        <taxon>Stenosarchaea group</taxon>
        <taxon>Halobacteria</taxon>
        <taxon>Halobacteriales</taxon>
        <taxon>Haloferacaceae</taxon>
        <taxon>Haloferax</taxon>
    </lineage>
</organism>
<dbReference type="SUPFAM" id="SSF46785">
    <property type="entry name" value="Winged helix' DNA-binding domain"/>
    <property type="match status" value="2"/>
</dbReference>
<comment type="caution">
    <text evidence="1">The sequence shown here is derived from an EMBL/GenBank/DDBJ whole genome shotgun (WGS) entry which is preliminary data.</text>
</comment>